<name>A0A423TRT8_PENVA</name>
<keyword evidence="1" id="KW-1133">Transmembrane helix</keyword>
<reference evidence="2 3" key="2">
    <citation type="submission" date="2019-01" db="EMBL/GenBank/DDBJ databases">
        <title>The decoding of complex shrimp genome reveals the adaptation for benthos swimmer, frequently molting mechanism and breeding impact on genome.</title>
        <authorList>
            <person name="Sun Y."/>
            <person name="Gao Y."/>
            <person name="Yu Y."/>
        </authorList>
    </citation>
    <scope>NUCLEOTIDE SEQUENCE [LARGE SCALE GENOMIC DNA]</scope>
    <source>
        <tissue evidence="2">Muscle</tissue>
    </source>
</reference>
<reference evidence="2 3" key="1">
    <citation type="submission" date="2018-04" db="EMBL/GenBank/DDBJ databases">
        <authorList>
            <person name="Zhang X."/>
            <person name="Yuan J."/>
            <person name="Li F."/>
            <person name="Xiang J."/>
        </authorList>
    </citation>
    <scope>NUCLEOTIDE SEQUENCE [LARGE SCALE GENOMIC DNA]</scope>
    <source>
        <tissue evidence="2">Muscle</tissue>
    </source>
</reference>
<keyword evidence="1" id="KW-0812">Transmembrane</keyword>
<dbReference type="AlphaFoldDB" id="A0A423TRT8"/>
<evidence type="ECO:0000313" key="2">
    <source>
        <dbReference type="EMBL" id="ROT79174.1"/>
    </source>
</evidence>
<gene>
    <name evidence="2" type="ORF">C7M84_002123</name>
</gene>
<organism evidence="2 3">
    <name type="scientific">Penaeus vannamei</name>
    <name type="common">Whiteleg shrimp</name>
    <name type="synonym">Litopenaeus vannamei</name>
    <dbReference type="NCBI Taxonomy" id="6689"/>
    <lineage>
        <taxon>Eukaryota</taxon>
        <taxon>Metazoa</taxon>
        <taxon>Ecdysozoa</taxon>
        <taxon>Arthropoda</taxon>
        <taxon>Crustacea</taxon>
        <taxon>Multicrustacea</taxon>
        <taxon>Malacostraca</taxon>
        <taxon>Eumalacostraca</taxon>
        <taxon>Eucarida</taxon>
        <taxon>Decapoda</taxon>
        <taxon>Dendrobranchiata</taxon>
        <taxon>Penaeoidea</taxon>
        <taxon>Penaeidae</taxon>
        <taxon>Penaeus</taxon>
    </lineage>
</organism>
<dbReference type="Proteomes" id="UP000283509">
    <property type="component" value="Unassembled WGS sequence"/>
</dbReference>
<dbReference type="EMBL" id="QCYY01001282">
    <property type="protein sequence ID" value="ROT79174.1"/>
    <property type="molecule type" value="Genomic_DNA"/>
</dbReference>
<keyword evidence="3" id="KW-1185">Reference proteome</keyword>
<sequence>MRLPRRASGSHGGDCTKLLDVEGAKESVVVKVERDTKSIQVELRVYVFKAVPELRQRFSSGGERRWRLAPTEDARLYNVTLFADADLVSVRKAETISREAYTLKGSDLVGNVFQVQPCADVHTCGDSQRIRLQEPPDPAPEYDLIIIIVSVVGGVVVVSIIGSLVALSDYDGWGEARLDVRAQLRPQVPVYDEWGSRRLGQGPQPPRQKTGIRLNEASGVRLNKASGIRLNKGFRFINTSVVFVVSYSPLSVDTKARSKPKAGCLAW</sequence>
<accession>A0A423TRT8</accession>
<feature type="transmembrane region" description="Helical" evidence="1">
    <location>
        <begin position="144"/>
        <end position="167"/>
    </location>
</feature>
<comment type="caution">
    <text evidence="2">The sequence shown here is derived from an EMBL/GenBank/DDBJ whole genome shotgun (WGS) entry which is preliminary data.</text>
</comment>
<proteinExistence type="predicted"/>
<evidence type="ECO:0000256" key="1">
    <source>
        <dbReference type="SAM" id="Phobius"/>
    </source>
</evidence>
<protein>
    <submittedName>
        <fullName evidence="2">Uncharacterized protein</fullName>
    </submittedName>
</protein>
<keyword evidence="1" id="KW-0472">Membrane</keyword>
<evidence type="ECO:0000313" key="3">
    <source>
        <dbReference type="Proteomes" id="UP000283509"/>
    </source>
</evidence>